<dbReference type="Proteomes" id="UP000632222">
    <property type="component" value="Unassembled WGS sequence"/>
</dbReference>
<evidence type="ECO:0000256" key="1">
    <source>
        <dbReference type="ARBA" id="ARBA00008558"/>
    </source>
</evidence>
<dbReference type="InterPro" id="IPR008928">
    <property type="entry name" value="6-hairpin_glycosidase_sf"/>
</dbReference>
<feature type="chain" id="PRO_5047085577" description="N-acylglucosamine 2-epimerase" evidence="3">
    <location>
        <begin position="20"/>
        <end position="456"/>
    </location>
</feature>
<dbReference type="InterPro" id="IPR012341">
    <property type="entry name" value="6hp_glycosidase-like_sf"/>
</dbReference>
<reference evidence="5" key="1">
    <citation type="journal article" date="2019" name="Int. J. Syst. Evol. Microbiol.">
        <title>The Global Catalogue of Microorganisms (GCM) 10K type strain sequencing project: providing services to taxonomists for standard genome sequencing and annotation.</title>
        <authorList>
            <consortium name="The Broad Institute Genomics Platform"/>
            <consortium name="The Broad Institute Genome Sequencing Center for Infectious Disease"/>
            <person name="Wu L."/>
            <person name="Ma J."/>
        </authorList>
    </citation>
    <scope>NUCLEOTIDE SEQUENCE [LARGE SCALE GENOMIC DNA]</scope>
    <source>
        <strain evidence="5">JCM 14370</strain>
    </source>
</reference>
<comment type="similarity">
    <text evidence="1">Belongs to the N-acylglucosamine 2-epimerase family.</text>
</comment>
<gene>
    <name evidence="4" type="ORF">GCM10008938_42180</name>
</gene>
<dbReference type="PANTHER" id="PTHR15108">
    <property type="entry name" value="N-ACYLGLUCOSAMINE-2-EPIMERASE"/>
    <property type="match status" value="1"/>
</dbReference>
<sequence length="456" mass="51576">MPQRVLASLSFALSTLALAQTPPPVQVETYCQQLVHHVDLWNGGLDGLAGMGAYQTGFTGFFQANLARDWEQTGSQRITSVAQARAIYMNLEAYRASKAQRFRAAAQKGAEFYLNSFWDKQNGGFYWEADRQGNPTSRSKQGYGNVFGLFTLAQLYAVLQDPQYLDLALQQLEVLEKHFVVPDHPGIVLPGFNFDFSEVEGYNNIDTFTHYFEALLALHDVLSGEPQQHVASLIQQAGNSLERVLYHNETGHTDQGYVAYNYDANWQPALEPYTRNTQWTTARQASTGHNIELAYLISRAVERGFNPAWLNTAQKLKKFVEVHTLNPDTGAMQYEVTDYDGTPLQGNPDNDFYVWWANSEAARAFLHFAVVRKDDTLQEFKRQENFIQNHFVDSQYGGWYQNVHVGDLRVFDGSKGNIWTMNYHETMLAAEVLRLAAQYPEAMGNQTSTCLSPAQN</sequence>
<keyword evidence="2" id="KW-0413">Isomerase</keyword>
<dbReference type="Gene3D" id="1.50.10.10">
    <property type="match status" value="1"/>
</dbReference>
<feature type="signal peptide" evidence="3">
    <location>
        <begin position="1"/>
        <end position="19"/>
    </location>
</feature>
<dbReference type="InterPro" id="IPR010819">
    <property type="entry name" value="AGE/CE"/>
</dbReference>
<proteinExistence type="inferred from homology"/>
<name>A0ABQ2DDA8_9DEIO</name>
<keyword evidence="3" id="KW-0732">Signal</keyword>
<keyword evidence="5" id="KW-1185">Reference proteome</keyword>
<organism evidence="4 5">
    <name type="scientific">Deinococcus roseus</name>
    <dbReference type="NCBI Taxonomy" id="392414"/>
    <lineage>
        <taxon>Bacteria</taxon>
        <taxon>Thermotogati</taxon>
        <taxon>Deinococcota</taxon>
        <taxon>Deinococci</taxon>
        <taxon>Deinococcales</taxon>
        <taxon>Deinococcaceae</taxon>
        <taxon>Deinococcus</taxon>
    </lineage>
</organism>
<evidence type="ECO:0000256" key="3">
    <source>
        <dbReference type="SAM" id="SignalP"/>
    </source>
</evidence>
<evidence type="ECO:0000256" key="2">
    <source>
        <dbReference type="ARBA" id="ARBA00023235"/>
    </source>
</evidence>
<dbReference type="RefSeq" id="WP_189006496.1">
    <property type="nucleotide sequence ID" value="NZ_BMOD01000023.1"/>
</dbReference>
<comment type="caution">
    <text evidence="4">The sequence shown here is derived from an EMBL/GenBank/DDBJ whole genome shotgun (WGS) entry which is preliminary data.</text>
</comment>
<protein>
    <recommendedName>
        <fullName evidence="6">N-acylglucosamine 2-epimerase</fullName>
    </recommendedName>
</protein>
<dbReference type="SUPFAM" id="SSF48208">
    <property type="entry name" value="Six-hairpin glycosidases"/>
    <property type="match status" value="1"/>
</dbReference>
<dbReference type="EMBL" id="BMOD01000023">
    <property type="protein sequence ID" value="GGJ51718.1"/>
    <property type="molecule type" value="Genomic_DNA"/>
</dbReference>
<evidence type="ECO:0000313" key="5">
    <source>
        <dbReference type="Proteomes" id="UP000632222"/>
    </source>
</evidence>
<accession>A0ABQ2DDA8</accession>
<evidence type="ECO:0000313" key="4">
    <source>
        <dbReference type="EMBL" id="GGJ51718.1"/>
    </source>
</evidence>
<evidence type="ECO:0008006" key="6">
    <source>
        <dbReference type="Google" id="ProtNLM"/>
    </source>
</evidence>
<dbReference type="Pfam" id="PF07221">
    <property type="entry name" value="GlcNAc_2-epim"/>
    <property type="match status" value="1"/>
</dbReference>